<dbReference type="AlphaFoldDB" id="A0A2H0YQ33"/>
<organism evidence="2 3">
    <name type="scientific">Candidatus Kerfeldbacteria bacterium CG08_land_8_20_14_0_20_43_14</name>
    <dbReference type="NCBI Taxonomy" id="2014246"/>
    <lineage>
        <taxon>Bacteria</taxon>
        <taxon>Candidatus Kerfeldiibacteriota</taxon>
    </lineage>
</organism>
<evidence type="ECO:0000313" key="3">
    <source>
        <dbReference type="Proteomes" id="UP000236845"/>
    </source>
</evidence>
<proteinExistence type="predicted"/>
<sequence>MARIEASNQDQKPERKLNFHLPVPRFRLGRLIRLVILILIVWVIIQVSRTGLWQIPLFSKYFYHQPQPIRIASQVDNNISELAKRVQTGVGTQKISISEAELTSLLTNSIQSTRLGISRPNLVAEDDTMEFSFIIPKRNNALVRLYLIPKLSPDSKLEFEVKKTLVGEISVANWFIGEPTKLLLTQELTTALKFAPKIQQVWLEPGNLIISFKPA</sequence>
<gene>
    <name evidence="2" type="ORF">COT26_02650</name>
</gene>
<dbReference type="EMBL" id="PEXW01000059">
    <property type="protein sequence ID" value="PIS40570.1"/>
    <property type="molecule type" value="Genomic_DNA"/>
</dbReference>
<evidence type="ECO:0000256" key="1">
    <source>
        <dbReference type="SAM" id="Phobius"/>
    </source>
</evidence>
<evidence type="ECO:0000313" key="2">
    <source>
        <dbReference type="EMBL" id="PIS40570.1"/>
    </source>
</evidence>
<keyword evidence="1" id="KW-1133">Transmembrane helix</keyword>
<protein>
    <submittedName>
        <fullName evidence="2">Uncharacterized protein</fullName>
    </submittedName>
</protein>
<keyword evidence="1" id="KW-0812">Transmembrane</keyword>
<accession>A0A2H0YQ33</accession>
<name>A0A2H0YQ33_9BACT</name>
<reference evidence="3" key="1">
    <citation type="submission" date="2017-09" db="EMBL/GenBank/DDBJ databases">
        <title>Depth-based differentiation of microbial function through sediment-hosted aquifers and enrichment of novel symbionts in the deep terrestrial subsurface.</title>
        <authorList>
            <person name="Probst A.J."/>
            <person name="Ladd B."/>
            <person name="Jarett J.K."/>
            <person name="Geller-Mcgrath D.E."/>
            <person name="Sieber C.M.K."/>
            <person name="Emerson J.B."/>
            <person name="Anantharaman K."/>
            <person name="Thomas B.C."/>
            <person name="Malmstrom R."/>
            <person name="Stieglmeier M."/>
            <person name="Klingl A."/>
            <person name="Woyke T."/>
            <person name="Ryan C.M."/>
            <person name="Banfield J.F."/>
        </authorList>
    </citation>
    <scope>NUCLEOTIDE SEQUENCE [LARGE SCALE GENOMIC DNA]</scope>
</reference>
<comment type="caution">
    <text evidence="2">The sequence shown here is derived from an EMBL/GenBank/DDBJ whole genome shotgun (WGS) entry which is preliminary data.</text>
</comment>
<keyword evidence="1" id="KW-0472">Membrane</keyword>
<dbReference type="Proteomes" id="UP000236845">
    <property type="component" value="Unassembled WGS sequence"/>
</dbReference>
<feature type="transmembrane region" description="Helical" evidence="1">
    <location>
        <begin position="31"/>
        <end position="52"/>
    </location>
</feature>